<dbReference type="AlphaFoldDB" id="A0A0S4LJX3"/>
<dbReference type="EMBL" id="CZPZ01000023">
    <property type="protein sequence ID" value="CUS37209.1"/>
    <property type="molecule type" value="Genomic_DNA"/>
</dbReference>
<dbReference type="STRING" id="1742973.COMA2_30128"/>
<protein>
    <submittedName>
        <fullName evidence="1">Uncharacterized protein</fullName>
    </submittedName>
</protein>
<name>A0A0S4LJX3_9BACT</name>
<dbReference type="RefSeq" id="WP_090898885.1">
    <property type="nucleotide sequence ID" value="NZ_CZPZ01000023.1"/>
</dbReference>
<evidence type="ECO:0000313" key="1">
    <source>
        <dbReference type="EMBL" id="CUS37209.1"/>
    </source>
</evidence>
<accession>A0A0S4LJX3</accession>
<evidence type="ECO:0000313" key="2">
    <source>
        <dbReference type="Proteomes" id="UP000198736"/>
    </source>
</evidence>
<organism evidence="1 2">
    <name type="scientific">Candidatus Nitrospira nitrificans</name>
    <dbReference type="NCBI Taxonomy" id="1742973"/>
    <lineage>
        <taxon>Bacteria</taxon>
        <taxon>Pseudomonadati</taxon>
        <taxon>Nitrospirota</taxon>
        <taxon>Nitrospiria</taxon>
        <taxon>Nitrospirales</taxon>
        <taxon>Nitrospiraceae</taxon>
        <taxon>Nitrospira</taxon>
    </lineage>
</organism>
<reference evidence="2" key="1">
    <citation type="submission" date="2015-10" db="EMBL/GenBank/DDBJ databases">
        <authorList>
            <person name="Luecker S."/>
            <person name="Luecker S."/>
        </authorList>
    </citation>
    <scope>NUCLEOTIDE SEQUENCE [LARGE SCALE GENOMIC DNA]</scope>
</reference>
<sequence length="70" mass="7696">MPRENLFILHLGIRGSSPPSDCGASCLYGEKHALLDEQHVEEQQAIGLDFGLLARTNREGETSFRTILGV</sequence>
<dbReference type="Proteomes" id="UP000198736">
    <property type="component" value="Unassembled WGS sequence"/>
</dbReference>
<keyword evidence="2" id="KW-1185">Reference proteome</keyword>
<gene>
    <name evidence="1" type="ORF">COMA2_30128</name>
</gene>
<proteinExistence type="predicted"/>